<accession>A0ABN1HIB4</accession>
<protein>
    <recommendedName>
        <fullName evidence="1">SpoVT-AbrB domain-containing protein</fullName>
    </recommendedName>
</protein>
<organism evidence="2 3">
    <name type="scientific">Streptomyces thermocarboxydovorans</name>
    <dbReference type="NCBI Taxonomy" id="59298"/>
    <lineage>
        <taxon>Bacteria</taxon>
        <taxon>Bacillati</taxon>
        <taxon>Actinomycetota</taxon>
        <taxon>Actinomycetes</taxon>
        <taxon>Kitasatosporales</taxon>
        <taxon>Streptomycetaceae</taxon>
        <taxon>Streptomyces</taxon>
    </lineage>
</organism>
<dbReference type="Pfam" id="PF04014">
    <property type="entry name" value="MazE_antitoxin"/>
    <property type="match status" value="1"/>
</dbReference>
<dbReference type="InterPro" id="IPR007159">
    <property type="entry name" value="SpoVT-AbrB_dom"/>
</dbReference>
<comment type="caution">
    <text evidence="2">The sequence shown here is derived from an EMBL/GenBank/DDBJ whole genome shotgun (WGS) entry which is preliminary data.</text>
</comment>
<evidence type="ECO:0000313" key="2">
    <source>
        <dbReference type="EMBL" id="GAA0651854.1"/>
    </source>
</evidence>
<proteinExistence type="predicted"/>
<evidence type="ECO:0000259" key="1">
    <source>
        <dbReference type="SMART" id="SM00966"/>
    </source>
</evidence>
<dbReference type="SMART" id="SM00966">
    <property type="entry name" value="SpoVT_AbrB"/>
    <property type="match status" value="1"/>
</dbReference>
<dbReference type="RefSeq" id="WP_167994285.1">
    <property type="nucleotide sequence ID" value="NZ_BAAAGU010000031.1"/>
</dbReference>
<dbReference type="Proteomes" id="UP001500724">
    <property type="component" value="Unassembled WGS sequence"/>
</dbReference>
<sequence>MLREPEEVTISETGQVTLPLGLLAQAGVSPGTPVVAYSTGDGRIVLRRHEDAVRELIEQGRLD</sequence>
<reference evidence="2 3" key="1">
    <citation type="journal article" date="2019" name="Int. J. Syst. Evol. Microbiol.">
        <title>The Global Catalogue of Microorganisms (GCM) 10K type strain sequencing project: providing services to taxonomists for standard genome sequencing and annotation.</title>
        <authorList>
            <consortium name="The Broad Institute Genomics Platform"/>
            <consortium name="The Broad Institute Genome Sequencing Center for Infectious Disease"/>
            <person name="Wu L."/>
            <person name="Ma J."/>
        </authorList>
    </citation>
    <scope>NUCLEOTIDE SEQUENCE [LARGE SCALE GENOMIC DNA]</scope>
    <source>
        <strain evidence="2 3">JCM 10367</strain>
    </source>
</reference>
<dbReference type="SUPFAM" id="SSF89447">
    <property type="entry name" value="AbrB/MazE/MraZ-like"/>
    <property type="match status" value="1"/>
</dbReference>
<feature type="domain" description="SpoVT-AbrB" evidence="1">
    <location>
        <begin position="8"/>
        <end position="54"/>
    </location>
</feature>
<dbReference type="EMBL" id="BAAAGU010000031">
    <property type="protein sequence ID" value="GAA0651854.1"/>
    <property type="molecule type" value="Genomic_DNA"/>
</dbReference>
<evidence type="ECO:0000313" key="3">
    <source>
        <dbReference type="Proteomes" id="UP001500724"/>
    </source>
</evidence>
<dbReference type="InterPro" id="IPR037914">
    <property type="entry name" value="SpoVT-AbrB_sf"/>
</dbReference>
<name>A0ABN1HIB4_9ACTN</name>
<keyword evidence="3" id="KW-1185">Reference proteome</keyword>
<gene>
    <name evidence="2" type="ORF">GCM10009535_32670</name>
</gene>